<protein>
    <submittedName>
        <fullName evidence="3">Histidine kinase</fullName>
    </submittedName>
</protein>
<dbReference type="STRING" id="1120964.GCA_001313265_06575"/>
<name>A0A1H5XWJ0_9BACT</name>
<keyword evidence="1" id="KW-0812">Transmembrane</keyword>
<dbReference type="EMBL" id="FNVR01000015">
    <property type="protein sequence ID" value="SEG15760.1"/>
    <property type="molecule type" value="Genomic_DNA"/>
</dbReference>
<dbReference type="AlphaFoldDB" id="A0A1H5XWJ0"/>
<dbReference type="OrthoDB" id="823532at2"/>
<keyword evidence="1" id="KW-1133">Transmembrane helix</keyword>
<feature type="transmembrane region" description="Helical" evidence="1">
    <location>
        <begin position="29"/>
        <end position="47"/>
    </location>
</feature>
<dbReference type="PANTHER" id="PTHR34220">
    <property type="entry name" value="SENSOR HISTIDINE KINASE YPDA"/>
    <property type="match status" value="1"/>
</dbReference>
<dbReference type="InterPro" id="IPR010559">
    <property type="entry name" value="Sig_transdc_His_kin_internal"/>
</dbReference>
<sequence>MKNIFTPPEIQFSGVNKRVKWFRDKMEPYLAHPIKILVVVWVGYAILDGILTQFSSVPSRGFVFGLITVILGFFSSAIYFFWMIPSIFYSSSTRLILGASIVAVLLISLIKYFLFSFFEVDIGSLGVFLIYELERQIAFLILTLGIWGFYALSKSLLEKGKTEIDLDRLHIEHKIVQLSPHFSLNLIGGLATKALKSSPEIAQDLENMADVLGYAYVDPTKFNPLSGEIKAICSYLHSQKVRFEDQLFLKKRISTDLLELNQLYMPKMILLSLVDNIFKHGDYKDPHHPVFIEARMVGAMTPDACFYFRTKNRIQSKLPVKPSGFGIPTITNLLDFYFPGFSLKIEKDSHWFSLNLMIPYGEENPNWPNR</sequence>
<organism evidence="3 4">
    <name type="scientific">Algoriphagus boritolerans DSM 17298 = JCM 18970</name>
    <dbReference type="NCBI Taxonomy" id="1120964"/>
    <lineage>
        <taxon>Bacteria</taxon>
        <taxon>Pseudomonadati</taxon>
        <taxon>Bacteroidota</taxon>
        <taxon>Cytophagia</taxon>
        <taxon>Cytophagales</taxon>
        <taxon>Cyclobacteriaceae</taxon>
        <taxon>Algoriphagus</taxon>
    </lineage>
</organism>
<feature type="domain" description="Signal transduction histidine kinase internal region" evidence="2">
    <location>
        <begin position="177"/>
        <end position="247"/>
    </location>
</feature>
<dbReference type="GO" id="GO:0000155">
    <property type="term" value="F:phosphorelay sensor kinase activity"/>
    <property type="evidence" value="ECO:0007669"/>
    <property type="project" value="InterPro"/>
</dbReference>
<accession>A0A1H5XWJ0</accession>
<feature type="transmembrane region" description="Helical" evidence="1">
    <location>
        <begin position="62"/>
        <end position="83"/>
    </location>
</feature>
<evidence type="ECO:0000256" key="1">
    <source>
        <dbReference type="SAM" id="Phobius"/>
    </source>
</evidence>
<dbReference type="GO" id="GO:0016020">
    <property type="term" value="C:membrane"/>
    <property type="evidence" value="ECO:0007669"/>
    <property type="project" value="InterPro"/>
</dbReference>
<dbReference type="Pfam" id="PF06580">
    <property type="entry name" value="His_kinase"/>
    <property type="match status" value="1"/>
</dbReference>
<feature type="transmembrane region" description="Helical" evidence="1">
    <location>
        <begin position="95"/>
        <end position="115"/>
    </location>
</feature>
<proteinExistence type="predicted"/>
<keyword evidence="1" id="KW-0472">Membrane</keyword>
<gene>
    <name evidence="3" type="ORF">SAMN03080598_02706</name>
</gene>
<evidence type="ECO:0000259" key="2">
    <source>
        <dbReference type="Pfam" id="PF06580"/>
    </source>
</evidence>
<dbReference type="RefSeq" id="WP_103925349.1">
    <property type="nucleotide sequence ID" value="NZ_FNVR01000015.1"/>
</dbReference>
<dbReference type="PANTHER" id="PTHR34220:SF7">
    <property type="entry name" value="SENSOR HISTIDINE KINASE YPDA"/>
    <property type="match status" value="1"/>
</dbReference>
<reference evidence="4" key="1">
    <citation type="submission" date="2016-10" db="EMBL/GenBank/DDBJ databases">
        <authorList>
            <person name="Varghese N."/>
            <person name="Submissions S."/>
        </authorList>
    </citation>
    <scope>NUCLEOTIDE SEQUENCE [LARGE SCALE GENOMIC DNA]</scope>
    <source>
        <strain evidence="4">DSM 17298</strain>
    </source>
</reference>
<keyword evidence="4" id="KW-1185">Reference proteome</keyword>
<evidence type="ECO:0000313" key="4">
    <source>
        <dbReference type="Proteomes" id="UP000236736"/>
    </source>
</evidence>
<keyword evidence="3" id="KW-0808">Transferase</keyword>
<dbReference type="InterPro" id="IPR050640">
    <property type="entry name" value="Bact_2-comp_sensor_kinase"/>
</dbReference>
<evidence type="ECO:0000313" key="3">
    <source>
        <dbReference type="EMBL" id="SEG15760.1"/>
    </source>
</evidence>
<feature type="transmembrane region" description="Helical" evidence="1">
    <location>
        <begin position="135"/>
        <end position="152"/>
    </location>
</feature>
<dbReference type="Proteomes" id="UP000236736">
    <property type="component" value="Unassembled WGS sequence"/>
</dbReference>
<keyword evidence="3" id="KW-0418">Kinase</keyword>